<dbReference type="EMBL" id="CP157199">
    <property type="protein sequence ID" value="XBG62430.1"/>
    <property type="molecule type" value="Genomic_DNA"/>
</dbReference>
<protein>
    <recommendedName>
        <fullName evidence="8">Thioredoxin peroxidase</fullName>
    </recommendedName>
</protein>
<dbReference type="InterPro" id="IPR019479">
    <property type="entry name" value="Peroxiredoxin_C"/>
</dbReference>
<dbReference type="Pfam" id="PF00578">
    <property type="entry name" value="AhpC-TSA"/>
    <property type="match status" value="1"/>
</dbReference>
<evidence type="ECO:0000256" key="6">
    <source>
        <dbReference type="ARBA" id="ARBA00023157"/>
    </source>
</evidence>
<evidence type="ECO:0000256" key="10">
    <source>
        <dbReference type="PIRSR" id="PIRSR000239-1"/>
    </source>
</evidence>
<accession>A0AAU7BWV4</accession>
<dbReference type="GO" id="GO:0008379">
    <property type="term" value="F:thioredoxin peroxidase activity"/>
    <property type="evidence" value="ECO:0007669"/>
    <property type="project" value="TreeGrafter"/>
</dbReference>
<dbReference type="RefSeq" id="WP_347925644.1">
    <property type="nucleotide sequence ID" value="NZ_CP157199.1"/>
</dbReference>
<dbReference type="GO" id="GO:0045454">
    <property type="term" value="P:cell redox homeostasis"/>
    <property type="evidence" value="ECO:0007669"/>
    <property type="project" value="TreeGrafter"/>
</dbReference>
<dbReference type="PROSITE" id="PS51352">
    <property type="entry name" value="THIOREDOXIN_2"/>
    <property type="match status" value="1"/>
</dbReference>
<evidence type="ECO:0000259" key="11">
    <source>
        <dbReference type="PROSITE" id="PS51352"/>
    </source>
</evidence>
<keyword evidence="4 12" id="KW-0575">Peroxidase</keyword>
<dbReference type="FunFam" id="3.40.30.10:FF:000002">
    <property type="entry name" value="Alkyl hydroperoxide reductase C"/>
    <property type="match status" value="1"/>
</dbReference>
<evidence type="ECO:0000256" key="8">
    <source>
        <dbReference type="ARBA" id="ARBA00032824"/>
    </source>
</evidence>
<proteinExistence type="inferred from homology"/>
<dbReference type="CDD" id="cd03015">
    <property type="entry name" value="PRX_Typ2cys"/>
    <property type="match status" value="1"/>
</dbReference>
<evidence type="ECO:0000256" key="1">
    <source>
        <dbReference type="ARBA" id="ARBA00004496"/>
    </source>
</evidence>
<dbReference type="SUPFAM" id="SSF52833">
    <property type="entry name" value="Thioredoxin-like"/>
    <property type="match status" value="1"/>
</dbReference>
<evidence type="ECO:0000256" key="9">
    <source>
        <dbReference type="ARBA" id="ARBA00037420"/>
    </source>
</evidence>
<dbReference type="AlphaFoldDB" id="A0AAU7BWV4"/>
<dbReference type="GO" id="GO:0006979">
    <property type="term" value="P:response to oxidative stress"/>
    <property type="evidence" value="ECO:0007669"/>
    <property type="project" value="TreeGrafter"/>
</dbReference>
<comment type="function">
    <text evidence="9">Thiol-specific peroxidase that catalyzes the reduction of hydrogen peroxide and organic hydroperoxides to water and alcohols, respectively. Plays a role in cell protection against oxidative stress by detoxifying peroxides.</text>
</comment>
<feature type="active site" description="Cysteine sulfenic acid (-SOH) intermediate; for peroxidase activity" evidence="10">
    <location>
        <position position="51"/>
    </location>
</feature>
<comment type="subcellular location">
    <subcellularLocation>
        <location evidence="1">Cytoplasm</location>
    </subcellularLocation>
</comment>
<dbReference type="PIRSF" id="PIRSF000239">
    <property type="entry name" value="AHPC"/>
    <property type="match status" value="1"/>
</dbReference>
<name>A0AAU7BWV4_9FLAO</name>
<keyword evidence="7" id="KW-0676">Redox-active center</keyword>
<dbReference type="GO" id="GO:0033554">
    <property type="term" value="P:cellular response to stress"/>
    <property type="evidence" value="ECO:0007669"/>
    <property type="project" value="TreeGrafter"/>
</dbReference>
<dbReference type="GO" id="GO:0005829">
    <property type="term" value="C:cytosol"/>
    <property type="evidence" value="ECO:0007669"/>
    <property type="project" value="TreeGrafter"/>
</dbReference>
<keyword evidence="6" id="KW-1015">Disulfide bond</keyword>
<organism evidence="12">
    <name type="scientific">Pontimicrobium sp. SW4</name>
    <dbReference type="NCBI Taxonomy" id="3153519"/>
    <lineage>
        <taxon>Bacteria</taxon>
        <taxon>Pseudomonadati</taxon>
        <taxon>Bacteroidota</taxon>
        <taxon>Flavobacteriia</taxon>
        <taxon>Flavobacteriales</taxon>
        <taxon>Flavobacteriaceae</taxon>
        <taxon>Pontimicrobium</taxon>
    </lineage>
</organism>
<dbReference type="InterPro" id="IPR024706">
    <property type="entry name" value="Peroxiredoxin_AhpC-typ"/>
</dbReference>
<comment type="similarity">
    <text evidence="2">Belongs to the peroxiredoxin family. AhpC/Prx1 subfamily.</text>
</comment>
<reference evidence="12" key="1">
    <citation type="submission" date="2024-05" db="EMBL/GenBank/DDBJ databases">
        <title>Pontimicrobium maritimus sp. nov., isolated form sea water.</title>
        <authorList>
            <person name="Muhammad N."/>
            <person name="Vuong T.Q."/>
            <person name="Han H.L."/>
            <person name="Kim S.-G."/>
        </authorList>
    </citation>
    <scope>NUCLEOTIDE SEQUENCE</scope>
    <source>
        <strain evidence="12">SW4</strain>
    </source>
</reference>
<evidence type="ECO:0000256" key="4">
    <source>
        <dbReference type="ARBA" id="ARBA00022559"/>
    </source>
</evidence>
<keyword evidence="3" id="KW-0963">Cytoplasm</keyword>
<evidence type="ECO:0000256" key="7">
    <source>
        <dbReference type="ARBA" id="ARBA00023284"/>
    </source>
</evidence>
<dbReference type="InterPro" id="IPR050217">
    <property type="entry name" value="Peroxiredoxin"/>
</dbReference>
<sequence>MAVLVGQKAPKFNAQAVINGCEFAENFSLDQYLGKKYVVLFFYPKDFTFVCPTELHAFQSRLADFESRNVAVVGVSTDTEQSHFGWLQMEKGQGGIKGVTYPLVADTNKTISANYDVLAGETYYDENDMLQSEGELIAYRGLFLIDKEGTVRHQLVNDLPLGRNVDEALRMVDALQFFEGNGEVCPANWSKGSEGMKADHKSTAEFLEKHVN</sequence>
<dbReference type="InterPro" id="IPR036249">
    <property type="entry name" value="Thioredoxin-like_sf"/>
</dbReference>
<dbReference type="PANTHER" id="PTHR10681">
    <property type="entry name" value="THIOREDOXIN PEROXIDASE"/>
    <property type="match status" value="1"/>
</dbReference>
<evidence type="ECO:0000313" key="12">
    <source>
        <dbReference type="EMBL" id="XBG62430.1"/>
    </source>
</evidence>
<dbReference type="Gene3D" id="3.40.30.10">
    <property type="entry name" value="Glutaredoxin"/>
    <property type="match status" value="1"/>
</dbReference>
<evidence type="ECO:0000256" key="2">
    <source>
        <dbReference type="ARBA" id="ARBA00009796"/>
    </source>
</evidence>
<dbReference type="InterPro" id="IPR013766">
    <property type="entry name" value="Thioredoxin_domain"/>
</dbReference>
<keyword evidence="5 12" id="KW-0560">Oxidoreductase</keyword>
<dbReference type="Pfam" id="PF10417">
    <property type="entry name" value="1-cysPrx_C"/>
    <property type="match status" value="1"/>
</dbReference>
<dbReference type="InterPro" id="IPR000866">
    <property type="entry name" value="AhpC/TSA"/>
</dbReference>
<evidence type="ECO:0000256" key="3">
    <source>
        <dbReference type="ARBA" id="ARBA00022490"/>
    </source>
</evidence>
<gene>
    <name evidence="12" type="ORF">ABGB03_05875</name>
</gene>
<feature type="domain" description="Thioredoxin" evidence="11">
    <location>
        <begin position="3"/>
        <end position="177"/>
    </location>
</feature>
<dbReference type="PANTHER" id="PTHR10681:SF128">
    <property type="entry name" value="THIOREDOXIN-DEPENDENT PEROXIDE REDUCTASE, MITOCHONDRIAL"/>
    <property type="match status" value="1"/>
</dbReference>
<dbReference type="GO" id="GO:0042744">
    <property type="term" value="P:hydrogen peroxide catabolic process"/>
    <property type="evidence" value="ECO:0007669"/>
    <property type="project" value="TreeGrafter"/>
</dbReference>
<evidence type="ECO:0000256" key="5">
    <source>
        <dbReference type="ARBA" id="ARBA00023002"/>
    </source>
</evidence>